<dbReference type="SMART" id="SM00066">
    <property type="entry name" value="GAL4"/>
    <property type="match status" value="1"/>
</dbReference>
<keyword evidence="4" id="KW-0539">Nucleus</keyword>
<dbReference type="PROSITE" id="PS00463">
    <property type="entry name" value="ZN2_CY6_FUNGAL_1"/>
    <property type="match status" value="1"/>
</dbReference>
<dbReference type="Pfam" id="PF00172">
    <property type="entry name" value="Zn_clus"/>
    <property type="match status" value="1"/>
</dbReference>
<keyword evidence="2" id="KW-0238">DNA-binding</keyword>
<dbReference type="CDD" id="cd00067">
    <property type="entry name" value="GAL4"/>
    <property type="match status" value="1"/>
</dbReference>
<accession>A0A319CJ88</accession>
<feature type="domain" description="Zn(2)-C6 fungal-type" evidence="6">
    <location>
        <begin position="13"/>
        <end position="43"/>
    </location>
</feature>
<dbReference type="InterPro" id="IPR021858">
    <property type="entry name" value="Fun_TF"/>
</dbReference>
<evidence type="ECO:0000259" key="6">
    <source>
        <dbReference type="PROSITE" id="PS50048"/>
    </source>
</evidence>
<evidence type="ECO:0000256" key="4">
    <source>
        <dbReference type="ARBA" id="ARBA00023242"/>
    </source>
</evidence>
<keyword evidence="3" id="KW-0804">Transcription</keyword>
<dbReference type="GeneID" id="37143708"/>
<dbReference type="Pfam" id="PF11951">
    <property type="entry name" value="Fungal_trans_2"/>
    <property type="match status" value="1"/>
</dbReference>
<sequence length="747" mass="82689">MPLRRSHLKSHHGCLDCKKRRIKCDELRPVCSPCRKRNIYCSFYSDGTPQNLSQPPSTGAVPSIDSSAQLPMLDFELLNHWHVAIWKTLVSQESTREVLRTFVPQEALRHPFLMHILLALSALHLARYGPIERRQVYIEAAMTHNNTALSLYSPLLSQVTPDNCHALFAFACFVIMFACAAHGPNAQPRAQSVSDVIEVLKLIRGAAFMVKQARPWIASGGMRGLLTVERMQEKTSIEHHATALHRLLHEMHEEQQGRQRQQHDFDSNHQPPTTPAVAHATESLLDVLQMCADNENASVLLRWAAVVQSEFLDALMQDEPMALVLLGYYGAAIGRILDTWWMDGWGRYLVNLASNRLATGGCSLFIWARNAIHRIEGIEHYFGPECRYLTSIVASLLAVVCLYDLIYCLDGGTEIDGPASAHFDPNTSEVARNGSLGFERIIVIGTPGSPDKQKAIALGSQIGEFHVEFMEKPARERGNREKPSKGIEAETGAFHIHLNAMQSVVAESLASALIMEETVDWDVNLKMQLKGLASGMRLMQGSNASAATPYGDCWDLLWLGHCGMKCAAGSSFLLTPHDVTAVPSRHLRSYHREPPAGVKNQMRLACRIDEAAGSVAYAVTNEGAQKLLAALLEVPSKQEERFDVVASRLCRTGDLRCFSTYPSIVGRRSSDGEKIQGDLNGADLEGDCSSGVMFSTLNSLDSLLNGTSKVKSAYQDAVIKEIDPAQFEVPPAMFKWRDDRGEHERTL</sequence>
<evidence type="ECO:0000256" key="5">
    <source>
        <dbReference type="SAM" id="MobiDB-lite"/>
    </source>
</evidence>
<dbReference type="InterPro" id="IPR001138">
    <property type="entry name" value="Zn2Cys6_DnaBD"/>
</dbReference>
<evidence type="ECO:0000256" key="3">
    <source>
        <dbReference type="ARBA" id="ARBA00023163"/>
    </source>
</evidence>
<dbReference type="Proteomes" id="UP000248340">
    <property type="component" value="Unassembled WGS sequence"/>
</dbReference>
<dbReference type="PROSITE" id="PS50048">
    <property type="entry name" value="ZN2_CY6_FUNGAL_2"/>
    <property type="match status" value="1"/>
</dbReference>
<dbReference type="GO" id="GO:0008270">
    <property type="term" value="F:zinc ion binding"/>
    <property type="evidence" value="ECO:0007669"/>
    <property type="project" value="InterPro"/>
</dbReference>
<dbReference type="Gene3D" id="4.10.240.10">
    <property type="entry name" value="Zn(2)-C6 fungal-type DNA-binding domain"/>
    <property type="match status" value="1"/>
</dbReference>
<dbReference type="InterPro" id="IPR036864">
    <property type="entry name" value="Zn2-C6_fun-type_DNA-bd_sf"/>
</dbReference>
<evidence type="ECO:0000256" key="2">
    <source>
        <dbReference type="ARBA" id="ARBA00023125"/>
    </source>
</evidence>
<proteinExistence type="predicted"/>
<dbReference type="RefSeq" id="XP_025488943.1">
    <property type="nucleotide sequence ID" value="XM_025640966.1"/>
</dbReference>
<dbReference type="OrthoDB" id="5386330at2759"/>
<evidence type="ECO:0000313" key="8">
    <source>
        <dbReference type="Proteomes" id="UP000248340"/>
    </source>
</evidence>
<dbReference type="GO" id="GO:0003677">
    <property type="term" value="F:DNA binding"/>
    <property type="evidence" value="ECO:0007669"/>
    <property type="project" value="UniProtKB-KW"/>
</dbReference>
<evidence type="ECO:0000313" key="7">
    <source>
        <dbReference type="EMBL" id="PYH78743.1"/>
    </source>
</evidence>
<dbReference type="InterPro" id="IPR053157">
    <property type="entry name" value="Sterol_Uptake_Regulator"/>
</dbReference>
<keyword evidence="8" id="KW-1185">Reference proteome</keyword>
<feature type="compositionally biased region" description="Basic and acidic residues" evidence="5">
    <location>
        <begin position="253"/>
        <end position="267"/>
    </location>
</feature>
<dbReference type="SUPFAM" id="SSF57701">
    <property type="entry name" value="Zn2/Cys6 DNA-binding domain"/>
    <property type="match status" value="1"/>
</dbReference>
<keyword evidence="1" id="KW-0805">Transcription regulation</keyword>
<dbReference type="PANTHER" id="PTHR47784">
    <property type="entry name" value="STEROL UPTAKE CONTROL PROTEIN 2"/>
    <property type="match status" value="1"/>
</dbReference>
<name>A0A319CJ88_9EURO</name>
<organism evidence="7 8">
    <name type="scientific">Aspergillus uvarum CBS 121591</name>
    <dbReference type="NCBI Taxonomy" id="1448315"/>
    <lineage>
        <taxon>Eukaryota</taxon>
        <taxon>Fungi</taxon>
        <taxon>Dikarya</taxon>
        <taxon>Ascomycota</taxon>
        <taxon>Pezizomycotina</taxon>
        <taxon>Eurotiomycetes</taxon>
        <taxon>Eurotiomycetidae</taxon>
        <taxon>Eurotiales</taxon>
        <taxon>Aspergillaceae</taxon>
        <taxon>Aspergillus</taxon>
        <taxon>Aspergillus subgen. Circumdati</taxon>
    </lineage>
</organism>
<dbReference type="PANTHER" id="PTHR47784:SF5">
    <property type="entry name" value="STEROL UPTAKE CONTROL PROTEIN 2"/>
    <property type="match status" value="1"/>
</dbReference>
<dbReference type="EMBL" id="KZ821726">
    <property type="protein sequence ID" value="PYH78743.1"/>
    <property type="molecule type" value="Genomic_DNA"/>
</dbReference>
<dbReference type="GO" id="GO:0001228">
    <property type="term" value="F:DNA-binding transcription activator activity, RNA polymerase II-specific"/>
    <property type="evidence" value="ECO:0007669"/>
    <property type="project" value="TreeGrafter"/>
</dbReference>
<evidence type="ECO:0000256" key="1">
    <source>
        <dbReference type="ARBA" id="ARBA00023015"/>
    </source>
</evidence>
<feature type="region of interest" description="Disordered" evidence="5">
    <location>
        <begin position="253"/>
        <end position="276"/>
    </location>
</feature>
<dbReference type="AlphaFoldDB" id="A0A319CJ88"/>
<gene>
    <name evidence="7" type="ORF">BO82DRAFT_434786</name>
</gene>
<protein>
    <recommendedName>
        <fullName evidence="6">Zn(2)-C6 fungal-type domain-containing protein</fullName>
    </recommendedName>
</protein>
<reference evidence="7 8" key="1">
    <citation type="submission" date="2016-12" db="EMBL/GenBank/DDBJ databases">
        <title>The genomes of Aspergillus section Nigri reveals drivers in fungal speciation.</title>
        <authorList>
            <consortium name="DOE Joint Genome Institute"/>
            <person name="Vesth T.C."/>
            <person name="Nybo J."/>
            <person name="Theobald S."/>
            <person name="Brandl J."/>
            <person name="Frisvad J.C."/>
            <person name="Nielsen K.F."/>
            <person name="Lyhne E.K."/>
            <person name="Kogle M.E."/>
            <person name="Kuo A."/>
            <person name="Riley R."/>
            <person name="Clum A."/>
            <person name="Nolan M."/>
            <person name="Lipzen A."/>
            <person name="Salamov A."/>
            <person name="Henrissat B."/>
            <person name="Wiebenga A."/>
            <person name="De Vries R.P."/>
            <person name="Grigoriev I.V."/>
            <person name="Mortensen U.H."/>
            <person name="Andersen M.R."/>
            <person name="Baker S.E."/>
        </authorList>
    </citation>
    <scope>NUCLEOTIDE SEQUENCE [LARGE SCALE GENOMIC DNA]</scope>
    <source>
        <strain evidence="7 8">CBS 121591</strain>
    </source>
</reference>
<dbReference type="VEuPathDB" id="FungiDB:BO82DRAFT_434786"/>